<accession>A0AAV5WMG6</accession>
<comment type="caution">
    <text evidence="2">The sequence shown here is derived from an EMBL/GenBank/DDBJ whole genome shotgun (WGS) entry which is preliminary data.</text>
</comment>
<reference evidence="2" key="1">
    <citation type="submission" date="2023-10" db="EMBL/GenBank/DDBJ databases">
        <title>Genome assembly of Pristionchus species.</title>
        <authorList>
            <person name="Yoshida K."/>
            <person name="Sommer R.J."/>
        </authorList>
    </citation>
    <scope>NUCLEOTIDE SEQUENCE</scope>
    <source>
        <strain evidence="2">RS5133</strain>
    </source>
</reference>
<name>A0AAV5WMG6_9BILA</name>
<protein>
    <submittedName>
        <fullName evidence="2">Uncharacterized protein</fullName>
    </submittedName>
</protein>
<keyword evidence="3" id="KW-1185">Reference proteome</keyword>
<proteinExistence type="predicted"/>
<dbReference type="Proteomes" id="UP001432322">
    <property type="component" value="Unassembled WGS sequence"/>
</dbReference>
<dbReference type="AlphaFoldDB" id="A0AAV5WMG6"/>
<gene>
    <name evidence="2" type="ORF">PFISCL1PPCAC_23092</name>
</gene>
<evidence type="ECO:0000313" key="2">
    <source>
        <dbReference type="EMBL" id="GMT31795.1"/>
    </source>
</evidence>
<sequence length="229" mass="26634">SEVAKLPEMSSRRKQRFPREEDEDCEREIDRSSRRTRSRSPHRSPHRPIPVRASTTRSPVRWTRQDQLLYGGATRETRVSRCDHRGEKTRHRDGTRDSTVGMGRSSGSHRRPEVMQNRVSDRFGGRHIHNRGHGQGRERFDRDRGYRSPHRPPPTRRATLPAQLHRRPPSTTNTRNLMGSIELPQFDARPSHLMSRSHSTFLPSFTPFPPSSNHSFILIQTPSLFQFPI</sequence>
<feature type="compositionally biased region" description="Basic and acidic residues" evidence="1">
    <location>
        <begin position="75"/>
        <end position="96"/>
    </location>
</feature>
<feature type="compositionally biased region" description="Basic and acidic residues" evidence="1">
    <location>
        <begin position="135"/>
        <end position="146"/>
    </location>
</feature>
<evidence type="ECO:0000256" key="1">
    <source>
        <dbReference type="SAM" id="MobiDB-lite"/>
    </source>
</evidence>
<feature type="compositionally biased region" description="Basic residues" evidence="1">
    <location>
        <begin position="34"/>
        <end position="46"/>
    </location>
</feature>
<feature type="region of interest" description="Disordered" evidence="1">
    <location>
        <begin position="1"/>
        <end position="177"/>
    </location>
</feature>
<feature type="non-terminal residue" evidence="2">
    <location>
        <position position="1"/>
    </location>
</feature>
<evidence type="ECO:0000313" key="3">
    <source>
        <dbReference type="Proteomes" id="UP001432322"/>
    </source>
</evidence>
<dbReference type="EMBL" id="BTSY01000006">
    <property type="protein sequence ID" value="GMT31795.1"/>
    <property type="molecule type" value="Genomic_DNA"/>
</dbReference>
<feature type="compositionally biased region" description="Basic residues" evidence="1">
    <location>
        <begin position="125"/>
        <end position="134"/>
    </location>
</feature>
<organism evidence="2 3">
    <name type="scientific">Pristionchus fissidentatus</name>
    <dbReference type="NCBI Taxonomy" id="1538716"/>
    <lineage>
        <taxon>Eukaryota</taxon>
        <taxon>Metazoa</taxon>
        <taxon>Ecdysozoa</taxon>
        <taxon>Nematoda</taxon>
        <taxon>Chromadorea</taxon>
        <taxon>Rhabditida</taxon>
        <taxon>Rhabditina</taxon>
        <taxon>Diplogasteromorpha</taxon>
        <taxon>Diplogasteroidea</taxon>
        <taxon>Neodiplogasteridae</taxon>
        <taxon>Pristionchus</taxon>
    </lineage>
</organism>